<comment type="caution">
    <text evidence="9">The sequence shown here is derived from an EMBL/GenBank/DDBJ whole genome shotgun (WGS) entry which is preliminary data.</text>
</comment>
<feature type="domain" description="FAD-binding PCMH-type" evidence="8">
    <location>
        <begin position="41"/>
        <end position="220"/>
    </location>
</feature>
<dbReference type="EC" id="1.1.2.4" evidence="7"/>
<evidence type="ECO:0000256" key="2">
    <source>
        <dbReference type="ARBA" id="ARBA00008000"/>
    </source>
</evidence>
<dbReference type="GO" id="GO:1903457">
    <property type="term" value="P:lactate catabolic process"/>
    <property type="evidence" value="ECO:0007669"/>
    <property type="project" value="TreeGrafter"/>
</dbReference>
<evidence type="ECO:0000256" key="5">
    <source>
        <dbReference type="ARBA" id="ARBA00022946"/>
    </source>
</evidence>
<evidence type="ECO:0000256" key="6">
    <source>
        <dbReference type="ARBA" id="ARBA00023002"/>
    </source>
</evidence>
<proteinExistence type="inferred from homology"/>
<evidence type="ECO:0000259" key="8">
    <source>
        <dbReference type="PROSITE" id="PS51387"/>
    </source>
</evidence>
<evidence type="ECO:0000256" key="3">
    <source>
        <dbReference type="ARBA" id="ARBA00022630"/>
    </source>
</evidence>
<dbReference type="InterPro" id="IPR004113">
    <property type="entry name" value="FAD-bd_oxidored_4_C"/>
</dbReference>
<dbReference type="PANTHER" id="PTHR11748:SF111">
    <property type="entry name" value="D-LACTATE DEHYDROGENASE, MITOCHONDRIAL-RELATED"/>
    <property type="match status" value="1"/>
</dbReference>
<comment type="similarity">
    <text evidence="2">Belongs to the FAD-binding oxidoreductase/transferase type 4 family.</text>
</comment>
<dbReference type="InterPro" id="IPR016166">
    <property type="entry name" value="FAD-bd_PCMH"/>
</dbReference>
<evidence type="ECO:0000313" key="9">
    <source>
        <dbReference type="EMBL" id="PQM29508.1"/>
    </source>
</evidence>
<dbReference type="AlphaFoldDB" id="A0A2S8BAY5"/>
<dbReference type="SUPFAM" id="SSF55103">
    <property type="entry name" value="FAD-linked oxidases, C-terminal domain"/>
    <property type="match status" value="1"/>
</dbReference>
<accession>A0A2S8BAY5</accession>
<keyword evidence="4" id="KW-0274">FAD</keyword>
<evidence type="ECO:0000313" key="10">
    <source>
        <dbReference type="Proteomes" id="UP000238954"/>
    </source>
</evidence>
<dbReference type="Proteomes" id="UP000238954">
    <property type="component" value="Chromosome"/>
</dbReference>
<protein>
    <recommendedName>
        <fullName evidence="7">D-lactate dehydrogenase (cytochrome)</fullName>
        <ecNumber evidence="7">1.1.2.4</ecNumber>
    </recommendedName>
</protein>
<dbReference type="InterPro" id="IPR036318">
    <property type="entry name" value="FAD-bd_PCMH-like_sf"/>
</dbReference>
<keyword evidence="5" id="KW-0809">Transit peptide</keyword>
<organism evidence="9 10">
    <name type="scientific">Sphingopyxis lindanitolerans</name>
    <dbReference type="NCBI Taxonomy" id="2054227"/>
    <lineage>
        <taxon>Bacteria</taxon>
        <taxon>Pseudomonadati</taxon>
        <taxon>Pseudomonadota</taxon>
        <taxon>Alphaproteobacteria</taxon>
        <taxon>Sphingomonadales</taxon>
        <taxon>Sphingomonadaceae</taxon>
        <taxon>Sphingopyxis</taxon>
    </lineage>
</organism>
<dbReference type="Gene3D" id="1.10.45.10">
    <property type="entry name" value="Vanillyl-alcohol Oxidase, Chain A, domain 4"/>
    <property type="match status" value="1"/>
</dbReference>
<name>A0A2S8BAY5_9SPHN</name>
<dbReference type="SUPFAM" id="SSF56176">
    <property type="entry name" value="FAD-binding/transporter-associated domain-like"/>
    <property type="match status" value="1"/>
</dbReference>
<dbReference type="EMBL" id="PHFW01000001">
    <property type="protein sequence ID" value="PQM29508.1"/>
    <property type="molecule type" value="Genomic_DNA"/>
</dbReference>
<keyword evidence="10" id="KW-1185">Reference proteome</keyword>
<dbReference type="GO" id="GO:0008720">
    <property type="term" value="F:D-lactate dehydrogenase (NAD+) activity"/>
    <property type="evidence" value="ECO:0007669"/>
    <property type="project" value="TreeGrafter"/>
</dbReference>
<keyword evidence="6" id="KW-0560">Oxidoreductase</keyword>
<dbReference type="InterPro" id="IPR016164">
    <property type="entry name" value="FAD-linked_Oxase-like_C"/>
</dbReference>
<reference evidence="10" key="1">
    <citation type="submission" date="2017-11" db="EMBL/GenBank/DDBJ databases">
        <title>The complete genome sequence of Sphingopyxis pomeranensis sp. nov. strain WS5A3p.</title>
        <authorList>
            <person name="Kaminski M.A."/>
        </authorList>
    </citation>
    <scope>NUCLEOTIDE SEQUENCE [LARGE SCALE GENOMIC DNA]</scope>
    <source>
        <strain evidence="10">WS5A3p</strain>
    </source>
</reference>
<dbReference type="OrthoDB" id="9811557at2"/>
<dbReference type="GO" id="GO:0004458">
    <property type="term" value="F:D-lactate dehydrogenase (cytochrome) activity"/>
    <property type="evidence" value="ECO:0007669"/>
    <property type="project" value="UniProtKB-EC"/>
</dbReference>
<dbReference type="Pfam" id="PF02913">
    <property type="entry name" value="FAD-oxidase_C"/>
    <property type="match status" value="1"/>
</dbReference>
<dbReference type="GO" id="GO:0071949">
    <property type="term" value="F:FAD binding"/>
    <property type="evidence" value="ECO:0007669"/>
    <property type="project" value="InterPro"/>
</dbReference>
<dbReference type="InterPro" id="IPR006094">
    <property type="entry name" value="Oxid_FAD_bind_N"/>
</dbReference>
<dbReference type="PANTHER" id="PTHR11748">
    <property type="entry name" value="D-LACTATE DEHYDROGENASE"/>
    <property type="match status" value="1"/>
</dbReference>
<comment type="cofactor">
    <cofactor evidence="1">
        <name>FAD</name>
        <dbReference type="ChEBI" id="CHEBI:57692"/>
    </cofactor>
</comment>
<dbReference type="Pfam" id="PF01565">
    <property type="entry name" value="FAD_binding_4"/>
    <property type="match status" value="1"/>
</dbReference>
<evidence type="ECO:0000256" key="1">
    <source>
        <dbReference type="ARBA" id="ARBA00001974"/>
    </source>
</evidence>
<dbReference type="Gene3D" id="3.30.465.10">
    <property type="match status" value="1"/>
</dbReference>
<dbReference type="PROSITE" id="PS51387">
    <property type="entry name" value="FAD_PCMH"/>
    <property type="match status" value="1"/>
</dbReference>
<sequence length="519" mass="54966">MATTIEARSDVFAALTAAVGPDALVRDADELRYYSQDVFSDGALALAVFRPTDKAMLARGIAAATAQGIAVVPRGGGMSYTGGYLADQPGALLIDTGAMNRILDINEEDMTVTVEAGCTWAQLHQALKPRRLRTLAWGTLSGIRATVGGGMSQNGVFWGAAGGTVVDAALCFEVVLADGRILSTGGDFFRPFGPDITGLFAADCGALGVKATITLKLVRDGAAFAYGSFAFPDAAAYFGAMSEIAREGLASENFGFDPYLQAQRVKRDSLTKDAKSLVNMMKAQGSVLKALKEGAKVVAAGRAFLDDVPFSLHLIAEGRHQSAVDADMMAIEAIAVRHGGKPIENTIPKILRANPFPPVNSMVGPGGERWVPVHGLLPHSRLVEGWNRIQALFADERAAMEAQGIAAGAMLAAVSRQTCLIEPVFFWPDALEPIHCRSIEPDHLAKLGRFPPNPEAHALVARLRSDIIGIFRDLDAAHLQVARAYPLAAASDDAAWGLLRAIKRAVDPDNLMNPGSLGL</sequence>
<gene>
    <name evidence="9" type="ORF">CVO77_00870</name>
</gene>
<keyword evidence="3" id="KW-0285">Flavoprotein</keyword>
<dbReference type="InterPro" id="IPR016169">
    <property type="entry name" value="FAD-bd_PCMH_sub2"/>
</dbReference>
<evidence type="ECO:0000256" key="7">
    <source>
        <dbReference type="ARBA" id="ARBA00038897"/>
    </source>
</evidence>
<evidence type="ECO:0000256" key="4">
    <source>
        <dbReference type="ARBA" id="ARBA00022827"/>
    </source>
</evidence>
<dbReference type="InterPro" id="IPR016171">
    <property type="entry name" value="Vanillyl_alc_oxidase_C-sub2"/>
</dbReference>